<dbReference type="InterPro" id="IPR011006">
    <property type="entry name" value="CheY-like_superfamily"/>
</dbReference>
<evidence type="ECO:0000256" key="1">
    <source>
        <dbReference type="ARBA" id="ARBA00022553"/>
    </source>
</evidence>
<dbReference type="InterPro" id="IPR058245">
    <property type="entry name" value="NreC/VraR/RcsB-like_REC"/>
</dbReference>
<dbReference type="CDD" id="cd06170">
    <property type="entry name" value="LuxR_C_like"/>
    <property type="match status" value="1"/>
</dbReference>
<name>A0ABZ0PLP2_9PROT</name>
<protein>
    <submittedName>
        <fullName evidence="6">Response regulator transcription factor</fullName>
    </submittedName>
</protein>
<dbReference type="InterPro" id="IPR000792">
    <property type="entry name" value="Tscrpt_reg_LuxR_C"/>
</dbReference>
<dbReference type="PRINTS" id="PR00038">
    <property type="entry name" value="HTHLUXR"/>
</dbReference>
<feature type="domain" description="HTH luxR-type" evidence="4">
    <location>
        <begin position="151"/>
        <end position="216"/>
    </location>
</feature>
<dbReference type="CDD" id="cd17535">
    <property type="entry name" value="REC_NarL-like"/>
    <property type="match status" value="1"/>
</dbReference>
<keyword evidence="1 3" id="KW-0597">Phosphoprotein</keyword>
<reference evidence="6 7" key="1">
    <citation type="submission" date="2023-11" db="EMBL/GenBank/DDBJ databases">
        <title>Arctic aerobic anoxygenic photoheterotroph Sediminicoccus rosea KRV36 adapts its photosynthesis to long days of polar summer.</title>
        <authorList>
            <person name="Tomasch J."/>
            <person name="Kopejtka K."/>
            <person name="Bily T."/>
            <person name="Gardiner A.T."/>
            <person name="Gardian Z."/>
            <person name="Shivaramu S."/>
            <person name="Koblizek M."/>
            <person name="Engelhardt F."/>
            <person name="Kaftan D."/>
        </authorList>
    </citation>
    <scope>NUCLEOTIDE SEQUENCE [LARGE SCALE GENOMIC DNA]</scope>
    <source>
        <strain evidence="6 7">R-30</strain>
    </source>
</reference>
<keyword evidence="7" id="KW-1185">Reference proteome</keyword>
<dbReference type="SUPFAM" id="SSF46894">
    <property type="entry name" value="C-terminal effector domain of the bipartite response regulators"/>
    <property type="match status" value="1"/>
</dbReference>
<dbReference type="Gene3D" id="3.40.50.2300">
    <property type="match status" value="1"/>
</dbReference>
<feature type="modified residue" description="4-aspartylphosphate" evidence="3">
    <location>
        <position position="62"/>
    </location>
</feature>
<dbReference type="PROSITE" id="PS50110">
    <property type="entry name" value="RESPONSE_REGULATORY"/>
    <property type="match status" value="1"/>
</dbReference>
<dbReference type="PANTHER" id="PTHR43214:SF43">
    <property type="entry name" value="TWO-COMPONENT RESPONSE REGULATOR"/>
    <property type="match status" value="1"/>
</dbReference>
<gene>
    <name evidence="6" type="ORF">R9Z33_05710</name>
</gene>
<evidence type="ECO:0000259" key="5">
    <source>
        <dbReference type="PROSITE" id="PS50110"/>
    </source>
</evidence>
<feature type="domain" description="Response regulatory" evidence="5">
    <location>
        <begin position="9"/>
        <end position="127"/>
    </location>
</feature>
<dbReference type="Pfam" id="PF00196">
    <property type="entry name" value="GerE"/>
    <property type="match status" value="1"/>
</dbReference>
<evidence type="ECO:0000313" key="7">
    <source>
        <dbReference type="Proteomes" id="UP001305521"/>
    </source>
</evidence>
<dbReference type="InterPro" id="IPR039420">
    <property type="entry name" value="WalR-like"/>
</dbReference>
<proteinExistence type="predicted"/>
<evidence type="ECO:0000256" key="2">
    <source>
        <dbReference type="ARBA" id="ARBA00023125"/>
    </source>
</evidence>
<dbReference type="Proteomes" id="UP001305521">
    <property type="component" value="Chromosome"/>
</dbReference>
<dbReference type="RefSeq" id="WP_318650338.1">
    <property type="nucleotide sequence ID" value="NZ_CP137852.1"/>
</dbReference>
<dbReference type="PROSITE" id="PS50043">
    <property type="entry name" value="HTH_LUXR_2"/>
    <property type="match status" value="1"/>
</dbReference>
<dbReference type="SMART" id="SM00421">
    <property type="entry name" value="HTH_LUXR"/>
    <property type="match status" value="1"/>
</dbReference>
<dbReference type="SMART" id="SM00448">
    <property type="entry name" value="REC"/>
    <property type="match status" value="1"/>
</dbReference>
<sequence>MTPGAAPRSCLIVEDLPASREVLRRVAETAFPGIATLATATLREAQAALDAPGARFDLALVDLGLPDGSGISLLHRIAAAHAGTLPVVATIYDGDAHLFEAIAAGARGYLLKQEEPALLVEYLRRIERGEPPLSPAIANRILGHFRSRLPGRRDEAGLTPREAETLALLARGLTVAEAAAQLGLKPQTVASYVKVIYQKLDVDTRAAATREAIRRGLA</sequence>
<keyword evidence="2" id="KW-0238">DNA-binding</keyword>
<accession>A0ABZ0PLP2</accession>
<evidence type="ECO:0000313" key="6">
    <source>
        <dbReference type="EMBL" id="WPB86366.1"/>
    </source>
</evidence>
<dbReference type="SUPFAM" id="SSF52172">
    <property type="entry name" value="CheY-like"/>
    <property type="match status" value="1"/>
</dbReference>
<dbReference type="PANTHER" id="PTHR43214">
    <property type="entry name" value="TWO-COMPONENT RESPONSE REGULATOR"/>
    <property type="match status" value="1"/>
</dbReference>
<dbReference type="InterPro" id="IPR001789">
    <property type="entry name" value="Sig_transdc_resp-reg_receiver"/>
</dbReference>
<dbReference type="EMBL" id="CP137852">
    <property type="protein sequence ID" value="WPB86366.1"/>
    <property type="molecule type" value="Genomic_DNA"/>
</dbReference>
<evidence type="ECO:0000256" key="3">
    <source>
        <dbReference type="PROSITE-ProRule" id="PRU00169"/>
    </source>
</evidence>
<dbReference type="Pfam" id="PF00072">
    <property type="entry name" value="Response_reg"/>
    <property type="match status" value="1"/>
</dbReference>
<dbReference type="InterPro" id="IPR016032">
    <property type="entry name" value="Sig_transdc_resp-reg_C-effctor"/>
</dbReference>
<evidence type="ECO:0000259" key="4">
    <source>
        <dbReference type="PROSITE" id="PS50043"/>
    </source>
</evidence>
<organism evidence="6 7">
    <name type="scientific">Sediminicoccus rosea</name>
    <dbReference type="NCBI Taxonomy" id="1225128"/>
    <lineage>
        <taxon>Bacteria</taxon>
        <taxon>Pseudomonadati</taxon>
        <taxon>Pseudomonadota</taxon>
        <taxon>Alphaproteobacteria</taxon>
        <taxon>Acetobacterales</taxon>
        <taxon>Roseomonadaceae</taxon>
        <taxon>Sediminicoccus</taxon>
    </lineage>
</organism>